<dbReference type="Gene3D" id="2.40.160.20">
    <property type="match status" value="1"/>
</dbReference>
<dbReference type="PANTHER" id="PTHR34001">
    <property type="entry name" value="BLL7405 PROTEIN"/>
    <property type="match status" value="1"/>
</dbReference>
<evidence type="ECO:0000256" key="2">
    <source>
        <dbReference type="ARBA" id="ARBA00022729"/>
    </source>
</evidence>
<evidence type="ECO:0000256" key="3">
    <source>
        <dbReference type="ARBA" id="ARBA00023136"/>
    </source>
</evidence>
<reference evidence="8" key="1">
    <citation type="submission" date="2016-11" db="EMBL/GenBank/DDBJ databases">
        <authorList>
            <person name="Varghese N."/>
            <person name="Submissions S."/>
        </authorList>
    </citation>
    <scope>NUCLEOTIDE SEQUENCE [LARGE SCALE GENOMIC DNA]</scope>
    <source>
        <strain evidence="8">GAS401</strain>
    </source>
</reference>
<keyword evidence="2" id="KW-0732">Signal</keyword>
<dbReference type="SUPFAM" id="SSF56925">
    <property type="entry name" value="OMPA-like"/>
    <property type="match status" value="1"/>
</dbReference>
<dbReference type="InterPro" id="IPR027385">
    <property type="entry name" value="Beta-barrel_OMP"/>
</dbReference>
<keyword evidence="8" id="KW-1185">Reference proteome</keyword>
<dbReference type="InterPro" id="IPR051692">
    <property type="entry name" value="OMP-like"/>
</dbReference>
<evidence type="ECO:0000313" key="8">
    <source>
        <dbReference type="Proteomes" id="UP000184096"/>
    </source>
</evidence>
<evidence type="ECO:0000256" key="5">
    <source>
        <dbReference type="ARBA" id="ARBA00038306"/>
    </source>
</evidence>
<dbReference type="EMBL" id="LT670849">
    <property type="protein sequence ID" value="SHN64561.1"/>
    <property type="molecule type" value="Genomic_DNA"/>
</dbReference>
<proteinExistence type="inferred from homology"/>
<sequence length="273" mass="28876">MSHQLHKTNLKNRQTSAANSCEIKMKNIILGAVSALLLGTTTGLAADLPVKAPPPVVIYDWTGFYIGVSGGGSLGGSNHVDPAGQNLTADGFNLKGGLVGGTIGYNWQVSSFVLGFEGDLSWVGEYGNHDDNNNITNNGSSLFADQTFKSFTKENWLGTARVRAGYAVNNLLFYGTGGWAGAGVDAGIKNLASNATVFSSSSTRNGWVAGAGLEWGFAPNWSTKFELLYTKFDDKGFVTALGDGTRSAVTLDDYIFRVGINYRFGGGPVVAKY</sequence>
<evidence type="ECO:0000313" key="7">
    <source>
        <dbReference type="EMBL" id="SHN64561.1"/>
    </source>
</evidence>
<evidence type="ECO:0000259" key="6">
    <source>
        <dbReference type="Pfam" id="PF13505"/>
    </source>
</evidence>
<comment type="subcellular location">
    <subcellularLocation>
        <location evidence="1">Cell outer membrane</location>
    </subcellularLocation>
</comment>
<feature type="domain" description="Outer membrane protein beta-barrel" evidence="6">
    <location>
        <begin position="59"/>
        <end position="264"/>
    </location>
</feature>
<organism evidence="7 8">
    <name type="scientific">Bradyrhizobium erythrophlei</name>
    <dbReference type="NCBI Taxonomy" id="1437360"/>
    <lineage>
        <taxon>Bacteria</taxon>
        <taxon>Pseudomonadati</taxon>
        <taxon>Pseudomonadota</taxon>
        <taxon>Alphaproteobacteria</taxon>
        <taxon>Hyphomicrobiales</taxon>
        <taxon>Nitrobacteraceae</taxon>
        <taxon>Bradyrhizobium</taxon>
    </lineage>
</organism>
<keyword evidence="4" id="KW-0998">Cell outer membrane</keyword>
<protein>
    <submittedName>
        <fullName evidence="7">Outer membrane immunogenic protein</fullName>
    </submittedName>
</protein>
<name>A0A1M7T1M0_9BRAD</name>
<dbReference type="OrthoDB" id="9815357at2"/>
<keyword evidence="3" id="KW-0472">Membrane</keyword>
<accession>A0A1M7T1M0</accession>
<dbReference type="GO" id="GO:0009279">
    <property type="term" value="C:cell outer membrane"/>
    <property type="evidence" value="ECO:0007669"/>
    <property type="project" value="UniProtKB-SubCell"/>
</dbReference>
<dbReference type="PANTHER" id="PTHR34001:SF3">
    <property type="entry name" value="BLL7405 PROTEIN"/>
    <property type="match status" value="1"/>
</dbReference>
<dbReference type="Proteomes" id="UP000184096">
    <property type="component" value="Chromosome I"/>
</dbReference>
<gene>
    <name evidence="7" type="ORF">SAMN05444170_0594</name>
</gene>
<comment type="similarity">
    <text evidence="5">Belongs to the Omp25/RopB family.</text>
</comment>
<dbReference type="AlphaFoldDB" id="A0A1M7T1M0"/>
<evidence type="ECO:0000256" key="4">
    <source>
        <dbReference type="ARBA" id="ARBA00023237"/>
    </source>
</evidence>
<evidence type="ECO:0000256" key="1">
    <source>
        <dbReference type="ARBA" id="ARBA00004442"/>
    </source>
</evidence>
<dbReference type="Pfam" id="PF13505">
    <property type="entry name" value="OMP_b-brl"/>
    <property type="match status" value="1"/>
</dbReference>
<dbReference type="InterPro" id="IPR011250">
    <property type="entry name" value="OMP/PagP_B-barrel"/>
</dbReference>